<dbReference type="Proteomes" id="UP000183496">
    <property type="component" value="Unassembled WGS sequence"/>
</dbReference>
<keyword evidence="1" id="KW-1133">Transmembrane helix</keyword>
<name>A0AAJ5BES1_MYRPR</name>
<proteinExistence type="predicted"/>
<organism evidence="2 3">
    <name type="scientific">Myroides profundi</name>
    <dbReference type="NCBI Taxonomy" id="480520"/>
    <lineage>
        <taxon>Bacteria</taxon>
        <taxon>Pseudomonadati</taxon>
        <taxon>Bacteroidota</taxon>
        <taxon>Flavobacteriia</taxon>
        <taxon>Flavobacteriales</taxon>
        <taxon>Flavobacteriaceae</taxon>
        <taxon>Myroides</taxon>
    </lineage>
</organism>
<accession>A0AAJ5BES1</accession>
<reference evidence="2 3" key="1">
    <citation type="submission" date="2016-10" db="EMBL/GenBank/DDBJ databases">
        <authorList>
            <person name="Varghese N."/>
            <person name="Submissions S."/>
        </authorList>
    </citation>
    <scope>NUCLEOTIDE SEQUENCE [LARGE SCALE GENOMIC DNA]</scope>
    <source>
        <strain evidence="3">DSM 19823 / KCTC 23066 / CCTCC M 208030 / D25</strain>
    </source>
</reference>
<keyword evidence="1" id="KW-0812">Transmembrane</keyword>
<gene>
    <name evidence="2" type="ORF">SAMN04488089_1129</name>
</gene>
<feature type="transmembrane region" description="Helical" evidence="1">
    <location>
        <begin position="6"/>
        <end position="22"/>
    </location>
</feature>
<dbReference type="EMBL" id="FOFY01000012">
    <property type="protein sequence ID" value="SER27365.1"/>
    <property type="molecule type" value="Genomic_DNA"/>
</dbReference>
<protein>
    <submittedName>
        <fullName evidence="2">Uncharacterized protein</fullName>
    </submittedName>
</protein>
<comment type="caution">
    <text evidence="2">The sequence shown here is derived from an EMBL/GenBank/DDBJ whole genome shotgun (WGS) entry which is preliminary data.</text>
</comment>
<evidence type="ECO:0000313" key="2">
    <source>
        <dbReference type="EMBL" id="SER27365.1"/>
    </source>
</evidence>
<sequence>MLNKLAFFSLSINFMIVVRILYQSRGKRRVLALGLDVKGQFKLTLDKSNWKVKGSFFSVII</sequence>
<dbReference type="AlphaFoldDB" id="A0AAJ5BES1"/>
<evidence type="ECO:0000313" key="3">
    <source>
        <dbReference type="Proteomes" id="UP000183496"/>
    </source>
</evidence>
<keyword evidence="3" id="KW-1185">Reference proteome</keyword>
<evidence type="ECO:0000256" key="1">
    <source>
        <dbReference type="SAM" id="Phobius"/>
    </source>
</evidence>
<keyword evidence="1" id="KW-0472">Membrane</keyword>